<dbReference type="InterPro" id="IPR002347">
    <property type="entry name" value="SDR_fam"/>
</dbReference>
<keyword evidence="4" id="KW-1185">Reference proteome</keyword>
<dbReference type="PANTHER" id="PTHR24320:SF283">
    <property type="entry name" value="RETINOL DEHYDROGENASE 11"/>
    <property type="match status" value="1"/>
</dbReference>
<accession>A0A409W631</accession>
<dbReference type="InterPro" id="IPR036291">
    <property type="entry name" value="NAD(P)-bd_dom_sf"/>
</dbReference>
<reference evidence="3 4" key="1">
    <citation type="journal article" date="2018" name="Evol. Lett.">
        <title>Horizontal gene cluster transfer increased hallucinogenic mushroom diversity.</title>
        <authorList>
            <person name="Reynolds H.T."/>
            <person name="Vijayakumar V."/>
            <person name="Gluck-Thaler E."/>
            <person name="Korotkin H.B."/>
            <person name="Matheny P.B."/>
            <person name="Slot J.C."/>
        </authorList>
    </citation>
    <scope>NUCLEOTIDE SEQUENCE [LARGE SCALE GENOMIC DNA]</scope>
    <source>
        <strain evidence="3 4">SRW20</strain>
    </source>
</reference>
<dbReference type="SUPFAM" id="SSF51735">
    <property type="entry name" value="NAD(P)-binding Rossmann-fold domains"/>
    <property type="match status" value="2"/>
</dbReference>
<protein>
    <submittedName>
        <fullName evidence="3">Uncharacterized protein</fullName>
    </submittedName>
</protein>
<evidence type="ECO:0000313" key="4">
    <source>
        <dbReference type="Proteomes" id="UP000284706"/>
    </source>
</evidence>
<dbReference type="AlphaFoldDB" id="A0A409W631"/>
<gene>
    <name evidence="3" type="ORF">CVT26_006349</name>
</gene>
<feature type="non-terminal residue" evidence="3">
    <location>
        <position position="1"/>
    </location>
</feature>
<comment type="similarity">
    <text evidence="1">Belongs to the short-chain dehydrogenases/reductases (SDR) family.</text>
</comment>
<keyword evidence="2" id="KW-0560">Oxidoreductase</keyword>
<dbReference type="PANTHER" id="PTHR24320">
    <property type="entry name" value="RETINOL DEHYDROGENASE"/>
    <property type="match status" value="1"/>
</dbReference>
<dbReference type="PRINTS" id="PR00081">
    <property type="entry name" value="GDHRDH"/>
</dbReference>
<dbReference type="InParanoid" id="A0A409W631"/>
<organism evidence="3 4">
    <name type="scientific">Gymnopilus dilepis</name>
    <dbReference type="NCBI Taxonomy" id="231916"/>
    <lineage>
        <taxon>Eukaryota</taxon>
        <taxon>Fungi</taxon>
        <taxon>Dikarya</taxon>
        <taxon>Basidiomycota</taxon>
        <taxon>Agaricomycotina</taxon>
        <taxon>Agaricomycetes</taxon>
        <taxon>Agaricomycetidae</taxon>
        <taxon>Agaricales</taxon>
        <taxon>Agaricineae</taxon>
        <taxon>Hymenogastraceae</taxon>
        <taxon>Gymnopilus</taxon>
    </lineage>
</organism>
<dbReference type="OrthoDB" id="191139at2759"/>
<proteinExistence type="inferred from homology"/>
<dbReference type="Proteomes" id="UP000284706">
    <property type="component" value="Unassembled WGS sequence"/>
</dbReference>
<evidence type="ECO:0000313" key="3">
    <source>
        <dbReference type="EMBL" id="PPQ73980.1"/>
    </source>
</evidence>
<sequence>VVARAGPAWIILAGRSPERVKDSQDAITASNSNVKTRFLKLDLESLQSAREAASEVNSWSDIPAIDVVINSAGILDYEYRLTGDGFERHLAVNHLGHFLLTNLIMDKILASSQPRVITLTSTGHRMSPFRFGDYNFGNGKTYSTLRAYGQSKSANALMAVSLAHKLGKRGLLSFSVHPGTIMTNILDRLDMKRLDEDMREIDLFLGNEEILNTNSTGLPKSVSQGAALYLYAAFDPALSAHNGAYLLDCHVGDPLVDTIKPWARDPIEAEKVWRKSEELLDWSTTADELVPYYAEAIRNKVILTTGVSPGGTGAYFVRVIAAAQPAWLILAGRNAAKARETEAAITKTNPNVKVRLLSLDLESLANVRAAAAQVNAWSDIPYIDILVNNAGITDYGSYRVTEDGFEAHLAANHLGHFLFTNLIMNKVLASKSPRILNVTSEAHRLSPFRFGDYNFDGGKTFHPLRGYGQSKTANVLMTVSLAEKLGKRGLLALAVHPGPIMTNMVARLNLGQFIDDFTEIDRSLGNIEGFVPYTKGLKSIAQGTATHVYGAFDAELTAHNGAYLRDCHVADPFTETVKPWATHPVEAEKLWRLSERLVGQTFSYEGIDNGGRKATL</sequence>
<comment type="caution">
    <text evidence="3">The sequence shown here is derived from an EMBL/GenBank/DDBJ whole genome shotgun (WGS) entry which is preliminary data.</text>
</comment>
<dbReference type="EMBL" id="NHYE01005371">
    <property type="protein sequence ID" value="PPQ73980.1"/>
    <property type="molecule type" value="Genomic_DNA"/>
</dbReference>
<dbReference type="GO" id="GO:0016491">
    <property type="term" value="F:oxidoreductase activity"/>
    <property type="evidence" value="ECO:0007669"/>
    <property type="project" value="UniProtKB-KW"/>
</dbReference>
<evidence type="ECO:0000256" key="1">
    <source>
        <dbReference type="ARBA" id="ARBA00006484"/>
    </source>
</evidence>
<name>A0A409W631_9AGAR</name>
<dbReference type="PRINTS" id="PR00080">
    <property type="entry name" value="SDRFAMILY"/>
</dbReference>
<dbReference type="STRING" id="231916.A0A409W631"/>
<dbReference type="Gene3D" id="3.40.50.720">
    <property type="entry name" value="NAD(P)-binding Rossmann-like Domain"/>
    <property type="match status" value="2"/>
</dbReference>
<dbReference type="Pfam" id="PF00106">
    <property type="entry name" value="adh_short"/>
    <property type="match status" value="2"/>
</dbReference>
<evidence type="ECO:0000256" key="2">
    <source>
        <dbReference type="ARBA" id="ARBA00023002"/>
    </source>
</evidence>